<evidence type="ECO:0000256" key="5">
    <source>
        <dbReference type="ARBA" id="ARBA00022990"/>
    </source>
</evidence>
<feature type="compositionally biased region" description="Basic and acidic residues" evidence="10">
    <location>
        <begin position="78"/>
        <end position="88"/>
    </location>
</feature>
<keyword evidence="3" id="KW-0597">Phosphoprotein</keyword>
<evidence type="ECO:0000256" key="4">
    <source>
        <dbReference type="ARBA" id="ARBA00022737"/>
    </source>
</evidence>
<dbReference type="InterPro" id="IPR017956">
    <property type="entry name" value="AT_hook_DNA-bd_motif"/>
</dbReference>
<dbReference type="InterPro" id="IPR000116">
    <property type="entry name" value="HMGA"/>
</dbReference>
<dbReference type="GO" id="GO:0010557">
    <property type="term" value="P:positive regulation of macromolecule biosynthetic process"/>
    <property type="evidence" value="ECO:0007669"/>
    <property type="project" value="UniProtKB-ARBA"/>
</dbReference>
<name>A0A2K5PP15_CEBIM</name>
<comment type="subcellular location">
    <subcellularLocation>
        <location evidence="1">Nucleus</location>
    </subcellularLocation>
</comment>
<keyword evidence="12" id="KW-1185">Reference proteome</keyword>
<evidence type="ECO:0000256" key="1">
    <source>
        <dbReference type="ARBA" id="ARBA00004123"/>
    </source>
</evidence>
<proteinExistence type="inferred from homology"/>
<dbReference type="GO" id="GO:0000785">
    <property type="term" value="C:chromatin"/>
    <property type="evidence" value="ECO:0007669"/>
    <property type="project" value="InterPro"/>
</dbReference>
<evidence type="ECO:0000256" key="6">
    <source>
        <dbReference type="ARBA" id="ARBA00023015"/>
    </source>
</evidence>
<dbReference type="PANTHER" id="PTHR23341:SF1">
    <property type="entry name" value="HIGH MOBILITY GROUP PROTEIN HMG-I_HMG-Y"/>
    <property type="match status" value="1"/>
</dbReference>
<evidence type="ECO:0000256" key="8">
    <source>
        <dbReference type="ARBA" id="ARBA00023163"/>
    </source>
</evidence>
<evidence type="ECO:0000313" key="11">
    <source>
        <dbReference type="Ensembl" id="ENSCCAP00000005370.1"/>
    </source>
</evidence>
<feature type="compositionally biased region" description="Polar residues" evidence="10">
    <location>
        <begin position="1"/>
        <end position="13"/>
    </location>
</feature>
<evidence type="ECO:0000256" key="7">
    <source>
        <dbReference type="ARBA" id="ARBA00023125"/>
    </source>
</evidence>
<dbReference type="GO" id="GO:0003712">
    <property type="term" value="F:transcription coregulator activity"/>
    <property type="evidence" value="ECO:0007669"/>
    <property type="project" value="TreeGrafter"/>
</dbReference>
<dbReference type="STRING" id="9516.ENSCCAP00000005370"/>
<evidence type="ECO:0008006" key="13">
    <source>
        <dbReference type="Google" id="ProtNLM"/>
    </source>
</evidence>
<keyword evidence="5" id="KW-0007">Acetylation</keyword>
<keyword evidence="4" id="KW-0677">Repeat</keyword>
<evidence type="ECO:0000256" key="3">
    <source>
        <dbReference type="ARBA" id="ARBA00022553"/>
    </source>
</evidence>
<organism evidence="11 12">
    <name type="scientific">Cebus imitator</name>
    <name type="common">Panamanian white-faced capuchin</name>
    <name type="synonym">Cebus capucinus imitator</name>
    <dbReference type="NCBI Taxonomy" id="2715852"/>
    <lineage>
        <taxon>Eukaryota</taxon>
        <taxon>Metazoa</taxon>
        <taxon>Chordata</taxon>
        <taxon>Craniata</taxon>
        <taxon>Vertebrata</taxon>
        <taxon>Euteleostomi</taxon>
        <taxon>Mammalia</taxon>
        <taxon>Eutheria</taxon>
        <taxon>Euarchontoglires</taxon>
        <taxon>Primates</taxon>
        <taxon>Haplorrhini</taxon>
        <taxon>Platyrrhini</taxon>
        <taxon>Cebidae</taxon>
        <taxon>Cebinae</taxon>
        <taxon>Cebus</taxon>
    </lineage>
</organism>
<keyword evidence="9" id="KW-0539">Nucleus</keyword>
<dbReference type="Ensembl" id="ENSCCAT00000022690.1">
    <property type="protein sequence ID" value="ENSCCAP00000005370.1"/>
    <property type="gene ID" value="ENSCCAG00000020413.1"/>
</dbReference>
<reference evidence="11" key="1">
    <citation type="submission" date="2025-08" db="UniProtKB">
        <authorList>
            <consortium name="Ensembl"/>
        </authorList>
    </citation>
    <scope>IDENTIFICATION</scope>
</reference>
<dbReference type="GeneTree" id="ENSGT00730000111329"/>
<feature type="compositionally biased region" description="Basic residues" evidence="10">
    <location>
        <begin position="55"/>
        <end position="77"/>
    </location>
</feature>
<evidence type="ECO:0000256" key="2">
    <source>
        <dbReference type="ARBA" id="ARBA00010812"/>
    </source>
</evidence>
<keyword evidence="6" id="KW-0805">Transcription regulation</keyword>
<dbReference type="GO" id="GO:0006355">
    <property type="term" value="P:regulation of DNA-templated transcription"/>
    <property type="evidence" value="ECO:0007669"/>
    <property type="project" value="InterPro"/>
</dbReference>
<dbReference type="PANTHER" id="PTHR23341">
    <property type="entry name" value="HIGH MOBILITY GROUP PROTEINS HMG-A AND C"/>
    <property type="match status" value="1"/>
</dbReference>
<reference evidence="11" key="2">
    <citation type="submission" date="2025-09" db="UniProtKB">
        <authorList>
            <consortium name="Ensembl"/>
        </authorList>
    </citation>
    <scope>IDENTIFICATION</scope>
</reference>
<keyword evidence="7" id="KW-0238">DNA-binding</keyword>
<evidence type="ECO:0000256" key="10">
    <source>
        <dbReference type="SAM" id="MobiDB-lite"/>
    </source>
</evidence>
<dbReference type="PRINTS" id="PR00929">
    <property type="entry name" value="ATHOOK"/>
</dbReference>
<evidence type="ECO:0000256" key="9">
    <source>
        <dbReference type="ARBA" id="ARBA00023242"/>
    </source>
</evidence>
<dbReference type="Proteomes" id="UP000233040">
    <property type="component" value="Unassembled WGS sequence"/>
</dbReference>
<dbReference type="GO" id="GO:0005634">
    <property type="term" value="C:nucleus"/>
    <property type="evidence" value="ECO:0007669"/>
    <property type="project" value="UniProtKB-SubCell"/>
</dbReference>
<dbReference type="AlphaFoldDB" id="A0A2K5PP15"/>
<comment type="similarity">
    <text evidence="2">Belongs to the HMGA family.</text>
</comment>
<dbReference type="PRINTS" id="PR00930">
    <property type="entry name" value="HIGHMOBLTYIY"/>
</dbReference>
<sequence length="97" mass="10924">MSKLNSKSSQPLASKQKKDGIEKWAQGRPHKQPPVSPRTALVGSQKEPSQVSTPKRPRDRPKGSKNKVLGRKPRDRPKKLEEEEKEGSSQESVEEEQ</sequence>
<evidence type="ECO:0000313" key="12">
    <source>
        <dbReference type="Proteomes" id="UP000233040"/>
    </source>
</evidence>
<feature type="region of interest" description="Disordered" evidence="10">
    <location>
        <begin position="1"/>
        <end position="97"/>
    </location>
</feature>
<dbReference type="GO" id="GO:0003677">
    <property type="term" value="F:DNA binding"/>
    <property type="evidence" value="ECO:0007669"/>
    <property type="project" value="UniProtKB-KW"/>
</dbReference>
<accession>A0A2K5PP15</accession>
<protein>
    <recommendedName>
        <fullName evidence="13">High mobility group protein HMG-I/HMG-Y</fullName>
    </recommendedName>
</protein>
<dbReference type="OMA" id="CVIEFLH"/>
<keyword evidence="8" id="KW-0804">Transcription</keyword>